<keyword evidence="2" id="KW-1185">Reference proteome</keyword>
<evidence type="ECO:0000313" key="1">
    <source>
        <dbReference type="EMBL" id="QKZ16659.1"/>
    </source>
</evidence>
<name>A0A7H8SZD5_STRCX</name>
<dbReference type="RefSeq" id="WP_176574238.1">
    <property type="nucleotide sequence ID" value="NZ_CBDRGH010000019.1"/>
</dbReference>
<organism evidence="1 2">
    <name type="scientific">Streptomyces chartreusis</name>
    <dbReference type="NCBI Taxonomy" id="1969"/>
    <lineage>
        <taxon>Bacteria</taxon>
        <taxon>Bacillati</taxon>
        <taxon>Actinomycetota</taxon>
        <taxon>Actinomycetes</taxon>
        <taxon>Kitasatosporales</taxon>
        <taxon>Streptomycetaceae</taxon>
        <taxon>Streptomyces</taxon>
    </lineage>
</organism>
<evidence type="ECO:0000313" key="2">
    <source>
        <dbReference type="Proteomes" id="UP000509418"/>
    </source>
</evidence>
<dbReference type="Proteomes" id="UP000509418">
    <property type="component" value="Chromosome"/>
</dbReference>
<gene>
    <name evidence="1" type="ORF">HUT05_04315</name>
</gene>
<sequence>MNHRTRSDAHSPARARHTGASLLGVYLNDHLAGATGGAERARHMARSHRGTDLAAAMEPISDEITEDRAILIEIMERLDIPVRHYKIYAGRVAERAGRLKSNGRLVRRSPLSPLLELEALRVGVEGKAAVWQTLRDLADDEDRLDPDLLDSLLERARRQQGTLEELRRRQIGPALRTA</sequence>
<reference evidence="1 2" key="1">
    <citation type="submission" date="2020-06" db="EMBL/GenBank/DDBJ databases">
        <title>Genome mining for natural products.</title>
        <authorList>
            <person name="Zhang B."/>
            <person name="Shi J."/>
            <person name="Ge H."/>
        </authorList>
    </citation>
    <scope>NUCLEOTIDE SEQUENCE [LARGE SCALE GENOMIC DNA]</scope>
    <source>
        <strain evidence="1 2">NA02069</strain>
    </source>
</reference>
<protein>
    <submittedName>
        <fullName evidence="1">Uncharacterized protein</fullName>
    </submittedName>
</protein>
<accession>A0A7H8SZD5</accession>
<dbReference type="AlphaFoldDB" id="A0A7H8SZD5"/>
<dbReference type="EMBL" id="CP056041">
    <property type="protein sequence ID" value="QKZ16659.1"/>
    <property type="molecule type" value="Genomic_DNA"/>
</dbReference>
<proteinExistence type="predicted"/>